<keyword evidence="16" id="KW-1185">Reference proteome</keyword>
<dbReference type="InterPro" id="IPR015828">
    <property type="entry name" value="NDUFA10"/>
</dbReference>
<evidence type="ECO:0000313" key="16">
    <source>
        <dbReference type="Proteomes" id="UP001497382"/>
    </source>
</evidence>
<evidence type="ECO:0000256" key="2">
    <source>
        <dbReference type="ARBA" id="ARBA00003195"/>
    </source>
</evidence>
<dbReference type="PANTHER" id="PTHR10513:SF15">
    <property type="entry name" value="NADH DEHYDROGENASE [UBIQUINONE] 1 ALPHA SUBCOMPLEX SUBUNIT 10, MITOCHONDRIAL"/>
    <property type="match status" value="1"/>
</dbReference>
<evidence type="ECO:0000256" key="13">
    <source>
        <dbReference type="PIRNR" id="PIRNR000543"/>
    </source>
</evidence>
<dbReference type="PIRSF" id="PIRSF000543">
    <property type="entry name" value="NADH_UQ_42KD"/>
    <property type="match status" value="1"/>
</dbReference>
<evidence type="ECO:0000256" key="7">
    <source>
        <dbReference type="ARBA" id="ARBA00022630"/>
    </source>
</evidence>
<evidence type="ECO:0000256" key="5">
    <source>
        <dbReference type="ARBA" id="ARBA00017279"/>
    </source>
</evidence>
<evidence type="ECO:0000256" key="3">
    <source>
        <dbReference type="ARBA" id="ARBA00004305"/>
    </source>
</evidence>
<keyword evidence="6 13" id="KW-0813">Transport</keyword>
<dbReference type="AlphaFoldDB" id="A0AAV2AH64"/>
<dbReference type="InterPro" id="IPR031314">
    <property type="entry name" value="DNK_dom"/>
</dbReference>
<comment type="function">
    <text evidence="2 13">Accessory subunit of the mitochondrial membrane respiratory chain NADH dehydrogenase (Complex I), that is believed not to be involved in catalysis. Complex I functions in the transfer of electrons from NADH to the respiratory chain. The immediate electron acceptor for the enzyme is believed to be ubiquinone.</text>
</comment>
<dbReference type="Proteomes" id="UP001497382">
    <property type="component" value="Unassembled WGS sequence"/>
</dbReference>
<comment type="cofactor">
    <cofactor evidence="1 13">
        <name>FAD</name>
        <dbReference type="ChEBI" id="CHEBI:57692"/>
    </cofactor>
</comment>
<gene>
    <name evidence="15" type="ORF">LARSCL_LOCUS12484</name>
</gene>
<reference evidence="15 16" key="1">
    <citation type="submission" date="2024-04" db="EMBL/GenBank/DDBJ databases">
        <authorList>
            <person name="Rising A."/>
            <person name="Reimegard J."/>
            <person name="Sonavane S."/>
            <person name="Akerstrom W."/>
            <person name="Nylinder S."/>
            <person name="Hedman E."/>
            <person name="Kallberg Y."/>
        </authorList>
    </citation>
    <scope>NUCLEOTIDE SEQUENCE [LARGE SCALE GENOMIC DNA]</scope>
</reference>
<evidence type="ECO:0000259" key="14">
    <source>
        <dbReference type="Pfam" id="PF01712"/>
    </source>
</evidence>
<dbReference type="SUPFAM" id="SSF52540">
    <property type="entry name" value="P-loop containing nucleoside triphosphate hydrolases"/>
    <property type="match status" value="1"/>
</dbReference>
<name>A0AAV2AH64_9ARAC</name>
<dbReference type="InterPro" id="IPR027417">
    <property type="entry name" value="P-loop_NTPase"/>
</dbReference>
<evidence type="ECO:0000256" key="4">
    <source>
        <dbReference type="ARBA" id="ARBA00008606"/>
    </source>
</evidence>
<keyword evidence="10" id="KW-0809">Transit peptide</keyword>
<keyword evidence="8 13" id="KW-0679">Respiratory chain</keyword>
<keyword evidence="9 13" id="KW-0274">FAD</keyword>
<dbReference type="Pfam" id="PF01712">
    <property type="entry name" value="dNK"/>
    <property type="match status" value="1"/>
</dbReference>
<evidence type="ECO:0000256" key="9">
    <source>
        <dbReference type="ARBA" id="ARBA00022827"/>
    </source>
</evidence>
<comment type="caution">
    <text evidence="15">The sequence shown here is derived from an EMBL/GenBank/DDBJ whole genome shotgun (WGS) entry which is preliminary data.</text>
</comment>
<proteinExistence type="inferred from homology"/>
<keyword evidence="11 13" id="KW-0249">Electron transport</keyword>
<dbReference type="InterPro" id="IPR050566">
    <property type="entry name" value="Deoxyribonucleoside_kinase"/>
</dbReference>
<protein>
    <recommendedName>
        <fullName evidence="5 13">NADH dehydrogenase [ubiquinone] 1 alpha subcomplex subunit 10, mitochondrial</fullName>
    </recommendedName>
</protein>
<comment type="similarity">
    <text evidence="4 13">Belongs to the complex I NDUFA10 subunit family.</text>
</comment>
<organism evidence="15 16">
    <name type="scientific">Larinioides sclopetarius</name>
    <dbReference type="NCBI Taxonomy" id="280406"/>
    <lineage>
        <taxon>Eukaryota</taxon>
        <taxon>Metazoa</taxon>
        <taxon>Ecdysozoa</taxon>
        <taxon>Arthropoda</taxon>
        <taxon>Chelicerata</taxon>
        <taxon>Arachnida</taxon>
        <taxon>Araneae</taxon>
        <taxon>Araneomorphae</taxon>
        <taxon>Entelegynae</taxon>
        <taxon>Araneoidea</taxon>
        <taxon>Araneidae</taxon>
        <taxon>Larinioides</taxon>
    </lineage>
</organism>
<dbReference type="GO" id="GO:0005759">
    <property type="term" value="C:mitochondrial matrix"/>
    <property type="evidence" value="ECO:0007669"/>
    <property type="project" value="UniProtKB-SubCell"/>
</dbReference>
<feature type="domain" description="Deoxynucleoside kinase" evidence="14">
    <location>
        <begin position="79"/>
        <end position="307"/>
    </location>
</feature>
<sequence length="408" mass="48397">MSLVSLPRLISFEIKRCGFILASTPRFAVVQSASITSKEFRDPNIKKPAPWPYKTKKYTYFKAFFDFTTKRFDENTKIIIVDGPIAAGKGAFAKQLAEAFDMLYVPEVTLEPTYITAYGYDLRQLDPIVPPSYKICDLETYLKNPHHQNVAKMQYRWFMMKLDSYIDALAHILNTGQGIVMERSVYSDFVFFEAMFSAGYLSKPVRELYYDINKVSLEELMRPHLIVYLDISPEVVLKRIKERNNQPVEVNSPVFTKEYLETMEYHYKQKYLKECQKHSEILIYDWSNYGDVEVVVEDIERIDFDRFHEYDIQLSDWRKYDEWEWGHYRRYYTNRKADITGYAAIFRPKVTEVFHPGDEVLEYRELLEKIPGEKYAEGFNPMAGDNVWFKTVDKGYWYHYFNRIGNLP</sequence>
<evidence type="ECO:0000256" key="8">
    <source>
        <dbReference type="ARBA" id="ARBA00022660"/>
    </source>
</evidence>
<evidence type="ECO:0000256" key="1">
    <source>
        <dbReference type="ARBA" id="ARBA00001974"/>
    </source>
</evidence>
<evidence type="ECO:0000256" key="11">
    <source>
        <dbReference type="ARBA" id="ARBA00022982"/>
    </source>
</evidence>
<evidence type="ECO:0000256" key="10">
    <source>
        <dbReference type="ARBA" id="ARBA00022946"/>
    </source>
</evidence>
<keyword evidence="7 13" id="KW-0285">Flavoprotein</keyword>
<dbReference type="EMBL" id="CAXIEN010000165">
    <property type="protein sequence ID" value="CAL1283257.1"/>
    <property type="molecule type" value="Genomic_DNA"/>
</dbReference>
<keyword evidence="12 13" id="KW-0496">Mitochondrion</keyword>
<evidence type="ECO:0000256" key="12">
    <source>
        <dbReference type="ARBA" id="ARBA00023128"/>
    </source>
</evidence>
<dbReference type="PANTHER" id="PTHR10513">
    <property type="entry name" value="DEOXYNUCLEOSIDE KINASE"/>
    <property type="match status" value="1"/>
</dbReference>
<accession>A0AAV2AH64</accession>
<dbReference type="GO" id="GO:0006120">
    <property type="term" value="P:mitochondrial electron transport, NADH to ubiquinone"/>
    <property type="evidence" value="ECO:0007669"/>
    <property type="project" value="InterPro"/>
</dbReference>
<comment type="subcellular location">
    <subcellularLocation>
        <location evidence="3 13">Mitochondrion matrix</location>
    </subcellularLocation>
</comment>
<evidence type="ECO:0000256" key="6">
    <source>
        <dbReference type="ARBA" id="ARBA00022448"/>
    </source>
</evidence>
<dbReference type="Gene3D" id="3.40.50.300">
    <property type="entry name" value="P-loop containing nucleotide triphosphate hydrolases"/>
    <property type="match status" value="1"/>
</dbReference>
<evidence type="ECO:0000313" key="15">
    <source>
        <dbReference type="EMBL" id="CAL1283257.1"/>
    </source>
</evidence>